<dbReference type="PANTHER" id="PTHR37299:SF1">
    <property type="entry name" value="STAGE 0 SPORULATION PROTEIN A HOMOLOG"/>
    <property type="match status" value="1"/>
</dbReference>
<feature type="modified residue" description="4-aspartylphosphate" evidence="1">
    <location>
        <position position="59"/>
    </location>
</feature>
<protein>
    <submittedName>
        <fullName evidence="4">Transcriptional regulatory protein YpdB</fullName>
    </submittedName>
</protein>
<name>A0A7L4ZN10_9FLAO</name>
<dbReference type="EMBL" id="CP019288">
    <property type="protein sequence ID" value="QHI37995.1"/>
    <property type="molecule type" value="Genomic_DNA"/>
</dbReference>
<dbReference type="PROSITE" id="PS50930">
    <property type="entry name" value="HTH_LYTTR"/>
    <property type="match status" value="1"/>
</dbReference>
<feature type="domain" description="Response regulatory" evidence="2">
    <location>
        <begin position="8"/>
        <end position="120"/>
    </location>
</feature>
<dbReference type="InterPro" id="IPR001789">
    <property type="entry name" value="Sig_transdc_resp-reg_receiver"/>
</dbReference>
<dbReference type="Gene3D" id="3.40.50.2300">
    <property type="match status" value="1"/>
</dbReference>
<dbReference type="RefSeq" id="WP_228054827.1">
    <property type="nucleotide sequence ID" value="NZ_CP019288.1"/>
</dbReference>
<dbReference type="SMART" id="SM00448">
    <property type="entry name" value="REC"/>
    <property type="match status" value="1"/>
</dbReference>
<dbReference type="GO" id="GO:0003677">
    <property type="term" value="F:DNA binding"/>
    <property type="evidence" value="ECO:0007669"/>
    <property type="project" value="InterPro"/>
</dbReference>
<dbReference type="SMART" id="SM00850">
    <property type="entry name" value="LytTR"/>
    <property type="match status" value="1"/>
</dbReference>
<evidence type="ECO:0000313" key="4">
    <source>
        <dbReference type="EMBL" id="QHI37995.1"/>
    </source>
</evidence>
<dbReference type="Proteomes" id="UP000464657">
    <property type="component" value="Chromosome"/>
</dbReference>
<sequence>MKELNKLKCIIIEDEIPAQRILKSYIEKVSHLELVATFNAALKAYDTLYTEDIDLIFLDINLPDISGLSFLRTLKNPPTIIMTTAYPDYAVESFEFETIIDYLVKPFSLERFLKAIQKTQRNQPRVTSAEATKAVSDTLFLNVDKTFYKIQFQDIFYVESERNYLTLVSKPQKLSFIGTLRTWKDKLPENQFVQIHKSFVINKDHVDKITGNEVYIHDKRIPIGRTFKARLFEVLDITGK</sequence>
<dbReference type="InterPro" id="IPR046947">
    <property type="entry name" value="LytR-like"/>
</dbReference>
<dbReference type="KEGG" id="kan:IMCC3317_33780"/>
<evidence type="ECO:0000256" key="1">
    <source>
        <dbReference type="PROSITE-ProRule" id="PRU00169"/>
    </source>
</evidence>
<dbReference type="SUPFAM" id="SSF52172">
    <property type="entry name" value="CheY-like"/>
    <property type="match status" value="1"/>
</dbReference>
<organism evidence="4 5">
    <name type="scientific">Kordia antarctica</name>
    <dbReference type="NCBI Taxonomy" id="1218801"/>
    <lineage>
        <taxon>Bacteria</taxon>
        <taxon>Pseudomonadati</taxon>
        <taxon>Bacteroidota</taxon>
        <taxon>Flavobacteriia</taxon>
        <taxon>Flavobacteriales</taxon>
        <taxon>Flavobacteriaceae</taxon>
        <taxon>Kordia</taxon>
    </lineage>
</organism>
<feature type="domain" description="HTH LytTR-type" evidence="3">
    <location>
        <begin position="139"/>
        <end position="209"/>
    </location>
</feature>
<reference evidence="4 5" key="1">
    <citation type="journal article" date="2013" name="Int. J. Syst. Evol. Microbiol.">
        <title>Kordia antarctica sp. nov., isolated from Antarctic seawater.</title>
        <authorList>
            <person name="Baek K."/>
            <person name="Choi A."/>
            <person name="Kang I."/>
            <person name="Lee K."/>
            <person name="Cho J.C."/>
        </authorList>
    </citation>
    <scope>NUCLEOTIDE SEQUENCE [LARGE SCALE GENOMIC DNA]</scope>
    <source>
        <strain evidence="4 5">IMCC3317</strain>
    </source>
</reference>
<dbReference type="PROSITE" id="PS50110">
    <property type="entry name" value="RESPONSE_REGULATORY"/>
    <property type="match status" value="1"/>
</dbReference>
<dbReference type="InterPro" id="IPR011006">
    <property type="entry name" value="CheY-like_superfamily"/>
</dbReference>
<evidence type="ECO:0000313" key="5">
    <source>
        <dbReference type="Proteomes" id="UP000464657"/>
    </source>
</evidence>
<dbReference type="Gene3D" id="2.40.50.1020">
    <property type="entry name" value="LytTr DNA-binding domain"/>
    <property type="match status" value="1"/>
</dbReference>
<evidence type="ECO:0000259" key="3">
    <source>
        <dbReference type="PROSITE" id="PS50930"/>
    </source>
</evidence>
<keyword evidence="5" id="KW-1185">Reference proteome</keyword>
<keyword evidence="1" id="KW-0597">Phosphoprotein</keyword>
<dbReference type="GO" id="GO:0000156">
    <property type="term" value="F:phosphorelay response regulator activity"/>
    <property type="evidence" value="ECO:0007669"/>
    <property type="project" value="InterPro"/>
</dbReference>
<gene>
    <name evidence="4" type="primary">ypdB_4</name>
    <name evidence="4" type="ORF">IMCC3317_33780</name>
</gene>
<accession>A0A7L4ZN10</accession>
<dbReference type="AlphaFoldDB" id="A0A7L4ZN10"/>
<dbReference type="InterPro" id="IPR007492">
    <property type="entry name" value="LytTR_DNA-bd_dom"/>
</dbReference>
<dbReference type="Pfam" id="PF00072">
    <property type="entry name" value="Response_reg"/>
    <property type="match status" value="1"/>
</dbReference>
<dbReference type="Pfam" id="PF04397">
    <property type="entry name" value="LytTR"/>
    <property type="match status" value="1"/>
</dbReference>
<proteinExistence type="predicted"/>
<evidence type="ECO:0000259" key="2">
    <source>
        <dbReference type="PROSITE" id="PS50110"/>
    </source>
</evidence>
<dbReference type="PANTHER" id="PTHR37299">
    <property type="entry name" value="TRANSCRIPTIONAL REGULATOR-RELATED"/>
    <property type="match status" value="1"/>
</dbReference>